<protein>
    <submittedName>
        <fullName evidence="7">Helicase ATP-binding domain-containing protein</fullName>
    </submittedName>
</protein>
<evidence type="ECO:0000313" key="6">
    <source>
        <dbReference type="Proteomes" id="UP000095283"/>
    </source>
</evidence>
<evidence type="ECO:0000259" key="5">
    <source>
        <dbReference type="PROSITE" id="PS51192"/>
    </source>
</evidence>
<dbReference type="GO" id="GO:0016787">
    <property type="term" value="F:hydrolase activity"/>
    <property type="evidence" value="ECO:0007669"/>
    <property type="project" value="UniProtKB-KW"/>
</dbReference>
<dbReference type="PANTHER" id="PTHR47959">
    <property type="entry name" value="ATP-DEPENDENT RNA HELICASE RHLE-RELATED"/>
    <property type="match status" value="1"/>
</dbReference>
<dbReference type="AlphaFoldDB" id="A0A1I7WPC8"/>
<evidence type="ECO:0000256" key="2">
    <source>
        <dbReference type="ARBA" id="ARBA00022801"/>
    </source>
</evidence>
<dbReference type="InterPro" id="IPR027417">
    <property type="entry name" value="P-loop_NTPase"/>
</dbReference>
<accession>A0A1I7WPC8</accession>
<keyword evidence="4" id="KW-0067">ATP-binding</keyword>
<dbReference type="Gene3D" id="3.40.50.300">
    <property type="entry name" value="P-loop containing nucleotide triphosphate hydrolases"/>
    <property type="match status" value="1"/>
</dbReference>
<dbReference type="GO" id="GO:0005524">
    <property type="term" value="F:ATP binding"/>
    <property type="evidence" value="ECO:0007669"/>
    <property type="project" value="UniProtKB-KW"/>
</dbReference>
<dbReference type="InterPro" id="IPR050079">
    <property type="entry name" value="DEAD_box_RNA_helicase"/>
</dbReference>
<dbReference type="GO" id="GO:0005829">
    <property type="term" value="C:cytosol"/>
    <property type="evidence" value="ECO:0007669"/>
    <property type="project" value="TreeGrafter"/>
</dbReference>
<dbReference type="PANTHER" id="PTHR47959:SF1">
    <property type="entry name" value="ATP-DEPENDENT RNA HELICASE DBPA"/>
    <property type="match status" value="1"/>
</dbReference>
<evidence type="ECO:0000256" key="4">
    <source>
        <dbReference type="ARBA" id="ARBA00022840"/>
    </source>
</evidence>
<evidence type="ECO:0000256" key="3">
    <source>
        <dbReference type="ARBA" id="ARBA00022806"/>
    </source>
</evidence>
<proteinExistence type="predicted"/>
<sequence>MTAEEIALLNKFLHRTVDMMRNESLDVSKQQMDPKSPLHSPTRFVEGFGLNGISTTFKNPGICTSFITYGTVSYFNIKILLQIITKLRNTEYMKRCVGYFLNNSNLSRPTNMIAQSQSGTGKTAAFVLTMLSRLNSENRWPQCLCLAPTYELAIQIGEVLTKMARFMPDVKVHYAVKGIKRCQSFYIAIICTLILKVDKFWNYIFDILDLFIYKYFEKLFCFY</sequence>
<feature type="domain" description="Helicase ATP-binding" evidence="5">
    <location>
        <begin position="103"/>
        <end position="223"/>
    </location>
</feature>
<evidence type="ECO:0000256" key="1">
    <source>
        <dbReference type="ARBA" id="ARBA00022741"/>
    </source>
</evidence>
<keyword evidence="1" id="KW-0547">Nucleotide-binding</keyword>
<dbReference type="InterPro" id="IPR011545">
    <property type="entry name" value="DEAD/DEAH_box_helicase_dom"/>
</dbReference>
<reference evidence="7" key="1">
    <citation type="submission" date="2016-11" db="UniProtKB">
        <authorList>
            <consortium name="WormBaseParasite"/>
        </authorList>
    </citation>
    <scope>IDENTIFICATION</scope>
</reference>
<dbReference type="InterPro" id="IPR014001">
    <property type="entry name" value="Helicase_ATP-bd"/>
</dbReference>
<organism evidence="6 7">
    <name type="scientific">Heterorhabditis bacteriophora</name>
    <name type="common">Entomopathogenic nematode worm</name>
    <dbReference type="NCBI Taxonomy" id="37862"/>
    <lineage>
        <taxon>Eukaryota</taxon>
        <taxon>Metazoa</taxon>
        <taxon>Ecdysozoa</taxon>
        <taxon>Nematoda</taxon>
        <taxon>Chromadorea</taxon>
        <taxon>Rhabditida</taxon>
        <taxon>Rhabditina</taxon>
        <taxon>Rhabditomorpha</taxon>
        <taxon>Strongyloidea</taxon>
        <taxon>Heterorhabditidae</taxon>
        <taxon>Heterorhabditis</taxon>
    </lineage>
</organism>
<keyword evidence="6" id="KW-1185">Reference proteome</keyword>
<dbReference type="WBParaSite" id="Hba_06992">
    <property type="protein sequence ID" value="Hba_06992"/>
    <property type="gene ID" value="Hba_06992"/>
</dbReference>
<dbReference type="SUPFAM" id="SSF52540">
    <property type="entry name" value="P-loop containing nucleoside triphosphate hydrolases"/>
    <property type="match status" value="1"/>
</dbReference>
<evidence type="ECO:0000313" key="7">
    <source>
        <dbReference type="WBParaSite" id="Hba_06992"/>
    </source>
</evidence>
<keyword evidence="3" id="KW-0347">Helicase</keyword>
<dbReference type="Pfam" id="PF00270">
    <property type="entry name" value="DEAD"/>
    <property type="match status" value="1"/>
</dbReference>
<dbReference type="GO" id="GO:0003676">
    <property type="term" value="F:nucleic acid binding"/>
    <property type="evidence" value="ECO:0007669"/>
    <property type="project" value="InterPro"/>
</dbReference>
<dbReference type="Proteomes" id="UP000095283">
    <property type="component" value="Unplaced"/>
</dbReference>
<name>A0A1I7WPC8_HETBA</name>
<dbReference type="GO" id="GO:0003724">
    <property type="term" value="F:RNA helicase activity"/>
    <property type="evidence" value="ECO:0007669"/>
    <property type="project" value="TreeGrafter"/>
</dbReference>
<dbReference type="PROSITE" id="PS51192">
    <property type="entry name" value="HELICASE_ATP_BIND_1"/>
    <property type="match status" value="1"/>
</dbReference>
<keyword evidence="2" id="KW-0378">Hydrolase</keyword>